<feature type="region of interest" description="Disordered" evidence="1">
    <location>
        <begin position="1"/>
        <end position="29"/>
    </location>
</feature>
<organism evidence="2 3">
    <name type="scientific">Thanatephorus cucumeris (strain AG1-IA)</name>
    <name type="common">Rice sheath blight fungus</name>
    <name type="synonym">Rhizoctonia solani</name>
    <dbReference type="NCBI Taxonomy" id="983506"/>
    <lineage>
        <taxon>Eukaryota</taxon>
        <taxon>Fungi</taxon>
        <taxon>Dikarya</taxon>
        <taxon>Basidiomycota</taxon>
        <taxon>Agaricomycotina</taxon>
        <taxon>Agaricomycetes</taxon>
        <taxon>Cantharellales</taxon>
        <taxon>Ceratobasidiaceae</taxon>
        <taxon>Rhizoctonia</taxon>
        <taxon>Rhizoctonia solani AG-1</taxon>
    </lineage>
</organism>
<keyword evidence="3" id="KW-1185">Reference proteome</keyword>
<protein>
    <submittedName>
        <fullName evidence="2">Uncharacterized protein</fullName>
    </submittedName>
</protein>
<name>L8WDW0_THACA</name>
<dbReference type="Proteomes" id="UP000011668">
    <property type="component" value="Unassembled WGS sequence"/>
</dbReference>
<reference evidence="2 3" key="1">
    <citation type="journal article" date="2013" name="Nat. Commun.">
        <title>The evolution and pathogenic mechanisms of the rice sheath blight pathogen.</title>
        <authorList>
            <person name="Zheng A."/>
            <person name="Lin R."/>
            <person name="Xu L."/>
            <person name="Qin P."/>
            <person name="Tang C."/>
            <person name="Ai P."/>
            <person name="Zhang D."/>
            <person name="Liu Y."/>
            <person name="Sun Z."/>
            <person name="Feng H."/>
            <person name="Wang Y."/>
            <person name="Chen Y."/>
            <person name="Liang X."/>
            <person name="Fu R."/>
            <person name="Li Q."/>
            <person name="Zhang J."/>
            <person name="Yu X."/>
            <person name="Xie Z."/>
            <person name="Ding L."/>
            <person name="Guan P."/>
            <person name="Tang J."/>
            <person name="Liang Y."/>
            <person name="Wang S."/>
            <person name="Deng Q."/>
            <person name="Li S."/>
            <person name="Zhu J."/>
            <person name="Wang L."/>
            <person name="Liu H."/>
            <person name="Li P."/>
        </authorList>
    </citation>
    <scope>NUCLEOTIDE SEQUENCE [LARGE SCALE GENOMIC DNA]</scope>
    <source>
        <strain evidence="3">AG-1 IA</strain>
    </source>
</reference>
<comment type="caution">
    <text evidence="2">The sequence shown here is derived from an EMBL/GenBank/DDBJ whole genome shotgun (WGS) entry which is preliminary data.</text>
</comment>
<evidence type="ECO:0000313" key="2">
    <source>
        <dbReference type="EMBL" id="ELU36135.1"/>
    </source>
</evidence>
<sequence length="52" mass="5884">MRIPRETPMDSSKQNAQQDRDQVLEGSSRRVCARIRAPVARSRIGRTSGQMV</sequence>
<proteinExistence type="predicted"/>
<dbReference type="AlphaFoldDB" id="L8WDW0"/>
<dbReference type="HOGENOM" id="CLU_3088939_0_0_1"/>
<evidence type="ECO:0000313" key="3">
    <source>
        <dbReference type="Proteomes" id="UP000011668"/>
    </source>
</evidence>
<dbReference type="EMBL" id="AFRT01004214">
    <property type="protein sequence ID" value="ELU36135.1"/>
    <property type="molecule type" value="Genomic_DNA"/>
</dbReference>
<gene>
    <name evidence="2" type="ORF">AG1IA_09835</name>
</gene>
<accession>L8WDW0</accession>
<evidence type="ECO:0000256" key="1">
    <source>
        <dbReference type="SAM" id="MobiDB-lite"/>
    </source>
</evidence>